<protein>
    <submittedName>
        <fullName evidence="2">Uncharacterized protein</fullName>
    </submittedName>
</protein>
<feature type="coiled-coil region" evidence="1">
    <location>
        <begin position="35"/>
        <end position="70"/>
    </location>
</feature>
<sequence>MFQTAFQVNAFQNDAFQIVITPVITKNGGDDAPYTREELKRLKGIQKKLRQAEEKRIAALKSDAENRKQTISDLVDPKPVAKKQQTNIQSNQEVSVDIPSNLANIDRYIANLVTQQQDLQNAVLIRAAKLRLEQELAILEIKRQAELDDEEALLALLL</sequence>
<reference evidence="2" key="1">
    <citation type="submission" date="2020-05" db="EMBL/GenBank/DDBJ databases">
        <authorList>
            <person name="Chiriac C."/>
            <person name="Salcher M."/>
            <person name="Ghai R."/>
            <person name="Kavagutti S V."/>
        </authorList>
    </citation>
    <scope>NUCLEOTIDE SEQUENCE</scope>
</reference>
<gene>
    <name evidence="2" type="ORF">UFOVP202_15</name>
</gene>
<proteinExistence type="predicted"/>
<evidence type="ECO:0000313" key="2">
    <source>
        <dbReference type="EMBL" id="CAB5217837.1"/>
    </source>
</evidence>
<organism evidence="2">
    <name type="scientific">uncultured Caudovirales phage</name>
    <dbReference type="NCBI Taxonomy" id="2100421"/>
    <lineage>
        <taxon>Viruses</taxon>
        <taxon>Duplodnaviria</taxon>
        <taxon>Heunggongvirae</taxon>
        <taxon>Uroviricota</taxon>
        <taxon>Caudoviricetes</taxon>
        <taxon>Peduoviridae</taxon>
        <taxon>Maltschvirus</taxon>
        <taxon>Maltschvirus maltsch</taxon>
    </lineage>
</organism>
<name>A0A6J7WJB3_9CAUD</name>
<keyword evidence="1" id="KW-0175">Coiled coil</keyword>
<evidence type="ECO:0000256" key="1">
    <source>
        <dbReference type="SAM" id="Coils"/>
    </source>
</evidence>
<dbReference type="EMBL" id="LR798254">
    <property type="protein sequence ID" value="CAB5217837.1"/>
    <property type="molecule type" value="Genomic_DNA"/>
</dbReference>
<accession>A0A6J7WJB3</accession>